<dbReference type="CDD" id="cd06849">
    <property type="entry name" value="lipoyl_domain"/>
    <property type="match status" value="1"/>
</dbReference>
<dbReference type="KEGG" id="alam:RT761_00061"/>
<dbReference type="PANTHER" id="PTHR23151">
    <property type="entry name" value="DIHYDROLIPOAMIDE ACETYL/SUCCINYL-TRANSFERASE-RELATED"/>
    <property type="match status" value="1"/>
</dbReference>
<keyword evidence="5" id="KW-1185">Reference proteome</keyword>
<dbReference type="EC" id="2.3.1.61" evidence="4"/>
<evidence type="ECO:0000256" key="2">
    <source>
        <dbReference type="ARBA" id="ARBA00022823"/>
    </source>
</evidence>
<dbReference type="Pfam" id="PF00364">
    <property type="entry name" value="Biotin_lipoyl"/>
    <property type="match status" value="1"/>
</dbReference>
<dbReference type="Gene3D" id="2.40.50.100">
    <property type="match status" value="1"/>
</dbReference>
<evidence type="ECO:0000313" key="4">
    <source>
        <dbReference type="EMBL" id="QPM66875.1"/>
    </source>
</evidence>
<comment type="cofactor">
    <cofactor evidence="1">
        <name>(R)-lipoate</name>
        <dbReference type="ChEBI" id="CHEBI:83088"/>
    </cofactor>
</comment>
<dbReference type="Proteomes" id="UP000594463">
    <property type="component" value="Chromosome"/>
</dbReference>
<feature type="domain" description="Lipoyl-binding" evidence="3">
    <location>
        <begin position="2"/>
        <end position="77"/>
    </location>
</feature>
<organism evidence="4 5">
    <name type="scientific">Atribacter laminatus</name>
    <dbReference type="NCBI Taxonomy" id="2847778"/>
    <lineage>
        <taxon>Bacteria</taxon>
        <taxon>Pseudomonadati</taxon>
        <taxon>Atribacterota</taxon>
        <taxon>Atribacteria</taxon>
        <taxon>Atribacterales</taxon>
        <taxon>Atribacteraceae</taxon>
        <taxon>Atribacter</taxon>
    </lineage>
</organism>
<name>A0A7T1AJ54_ATRLM</name>
<keyword evidence="2" id="KW-0450">Lipoyl</keyword>
<evidence type="ECO:0000256" key="1">
    <source>
        <dbReference type="ARBA" id="ARBA00001938"/>
    </source>
</evidence>
<protein>
    <submittedName>
        <fullName evidence="4">Dihydrolipoyllysine-residue succinyltransferase component of 2-oxoglutarate dehydrogenase complex</fullName>
        <ecNumber evidence="4">2.3.1.61</ecNumber>
    </submittedName>
</protein>
<dbReference type="GO" id="GO:0045254">
    <property type="term" value="C:pyruvate dehydrogenase complex"/>
    <property type="evidence" value="ECO:0007669"/>
    <property type="project" value="InterPro"/>
</dbReference>
<dbReference type="InterPro" id="IPR000089">
    <property type="entry name" value="Biotin_lipoyl"/>
</dbReference>
<evidence type="ECO:0000259" key="3">
    <source>
        <dbReference type="PROSITE" id="PS50968"/>
    </source>
</evidence>
<dbReference type="PROSITE" id="PS00189">
    <property type="entry name" value="LIPOYL"/>
    <property type="match status" value="1"/>
</dbReference>
<dbReference type="AlphaFoldDB" id="A0A7T1AJ54"/>
<keyword evidence="4" id="KW-0012">Acyltransferase</keyword>
<dbReference type="GO" id="GO:0006086">
    <property type="term" value="P:pyruvate decarboxylation to acetyl-CoA"/>
    <property type="evidence" value="ECO:0007669"/>
    <property type="project" value="InterPro"/>
</dbReference>
<accession>A0A7T1AJ54</accession>
<dbReference type="InterPro" id="IPR011053">
    <property type="entry name" value="Single_hybrid_motif"/>
</dbReference>
<dbReference type="PANTHER" id="PTHR23151:SF90">
    <property type="entry name" value="DIHYDROLIPOYLLYSINE-RESIDUE ACETYLTRANSFERASE COMPONENT OF PYRUVATE DEHYDROGENASE COMPLEX, MITOCHONDRIAL-RELATED"/>
    <property type="match status" value="1"/>
</dbReference>
<dbReference type="SUPFAM" id="SSF51230">
    <property type="entry name" value="Single hybrid motif"/>
    <property type="match status" value="1"/>
</dbReference>
<gene>
    <name evidence="4" type="primary">odhB</name>
    <name evidence="4" type="ORF">RT761_00061</name>
</gene>
<dbReference type="InterPro" id="IPR003016">
    <property type="entry name" value="2-oxoA_DH_lipoyl-BS"/>
</dbReference>
<proteinExistence type="predicted"/>
<dbReference type="InterPro" id="IPR045257">
    <property type="entry name" value="E2/Pdx1"/>
</dbReference>
<keyword evidence="4" id="KW-0808">Transferase</keyword>
<evidence type="ECO:0000313" key="5">
    <source>
        <dbReference type="Proteomes" id="UP000594463"/>
    </source>
</evidence>
<dbReference type="PROSITE" id="PS50968">
    <property type="entry name" value="BIOTINYL_LIPOYL"/>
    <property type="match status" value="1"/>
</dbReference>
<sequence length="86" mass="9520">MKKMIKMPKLSANMEMGVLVAWNKQPGETIEKGEVIFEVETDKVVIEIESMVNGTLEEVFFEEGDEVGINEVVAVLECGEQDGENG</sequence>
<dbReference type="EMBL" id="CP065383">
    <property type="protein sequence ID" value="QPM66875.1"/>
    <property type="molecule type" value="Genomic_DNA"/>
</dbReference>
<dbReference type="GO" id="GO:0004149">
    <property type="term" value="F:dihydrolipoyllysine-residue succinyltransferase activity"/>
    <property type="evidence" value="ECO:0007669"/>
    <property type="project" value="UniProtKB-EC"/>
</dbReference>
<reference evidence="4 5" key="1">
    <citation type="journal article" date="2021" name="Nat. Commun.">
        <title>Isolation of a member of the candidate phylum Atribacteria reveals a unique cell membrane structure.</title>
        <authorList>
            <person name="Taiki K."/>
            <person name="Nobu M.K."/>
            <person name="Kusada H."/>
            <person name="Meng X.-Y."/>
            <person name="Hosoki N."/>
            <person name="Uematsu K."/>
            <person name="Yoshioka H."/>
            <person name="Kamagata Y."/>
            <person name="Tamaki H."/>
        </authorList>
    </citation>
    <scope>NUCLEOTIDE SEQUENCE [LARGE SCALE GENOMIC DNA]</scope>
    <source>
        <strain evidence="4 5">RT761</strain>
    </source>
</reference>